<dbReference type="EMBL" id="PHFW01000002">
    <property type="protein sequence ID" value="PQM28372.1"/>
    <property type="molecule type" value="Genomic_DNA"/>
</dbReference>
<reference evidence="2" key="1">
    <citation type="submission" date="2017-11" db="EMBL/GenBank/DDBJ databases">
        <title>The complete genome sequence of Sphingopyxis pomeranensis sp. nov. strain WS5A3p.</title>
        <authorList>
            <person name="Kaminski M.A."/>
        </authorList>
    </citation>
    <scope>NUCLEOTIDE SEQUENCE [LARGE SCALE GENOMIC DNA]</scope>
    <source>
        <strain evidence="2">WS5A3p</strain>
    </source>
</reference>
<sequence length="190" mass="20023">MAAVLMRRELLGAGVFCAGLVGASRFRSGSAADEEAVLVVSQPRVEESERFAASLISSSKKSLALDVGSGLDELLGDWPRGAQVIAGLTSDPAAMIAAQLLIESGAEPLLRWEHSYEAGRWTHRIGAAPGLGALPQYTWPAVVAQKVRDELDGHKSSPRRAACISGECALASNSPGLLVTWAFRLAGETR</sequence>
<dbReference type="RefSeq" id="WP_052182497.1">
    <property type="nucleotide sequence ID" value="NZ_CM009578.1"/>
</dbReference>
<comment type="caution">
    <text evidence="1">The sequence shown here is derived from an EMBL/GenBank/DDBJ whole genome shotgun (WGS) entry which is preliminary data.</text>
</comment>
<dbReference type="Proteomes" id="UP000238954">
    <property type="component" value="Chromosome"/>
</dbReference>
<name>A0A2S8B7I2_9SPHN</name>
<accession>A0A2S8B7I2</accession>
<organism evidence="1 2">
    <name type="scientific">Sphingopyxis lindanitolerans</name>
    <dbReference type="NCBI Taxonomy" id="2054227"/>
    <lineage>
        <taxon>Bacteria</taxon>
        <taxon>Pseudomonadati</taxon>
        <taxon>Pseudomonadota</taxon>
        <taxon>Alphaproteobacteria</taxon>
        <taxon>Sphingomonadales</taxon>
        <taxon>Sphingomonadaceae</taxon>
        <taxon>Sphingopyxis</taxon>
    </lineage>
</organism>
<dbReference type="AlphaFoldDB" id="A0A2S8B7I2"/>
<evidence type="ECO:0000313" key="1">
    <source>
        <dbReference type="EMBL" id="PQM28372.1"/>
    </source>
</evidence>
<protein>
    <submittedName>
        <fullName evidence="1">Uncharacterized protein</fullName>
    </submittedName>
</protein>
<keyword evidence="2" id="KW-1185">Reference proteome</keyword>
<dbReference type="OrthoDB" id="7433007at2"/>
<proteinExistence type="predicted"/>
<gene>
    <name evidence="1" type="ORF">CVO77_07770</name>
</gene>
<evidence type="ECO:0000313" key="2">
    <source>
        <dbReference type="Proteomes" id="UP000238954"/>
    </source>
</evidence>